<keyword evidence="1" id="KW-0812">Transmembrane</keyword>
<feature type="domain" description="Zinc-ribbon" evidence="2">
    <location>
        <begin position="2"/>
        <end position="24"/>
    </location>
</feature>
<reference evidence="4" key="1">
    <citation type="journal article" date="2020" name="Microbiol. Resour. Announc.">
        <title>Complete Genome Sequence of Adlercreutzia sp. Strain 8CFCBH1, a Potent Producer of Equol, Isolated from Healthy Japanese Feces.</title>
        <authorList>
            <person name="Ogata Y."/>
            <person name="Sakamoto M."/>
            <person name="Ohkuma M."/>
            <person name="Hattori M."/>
            <person name="Suda W."/>
        </authorList>
    </citation>
    <scope>NUCLEOTIDE SEQUENCE [LARGE SCALE GENOMIC DNA]</scope>
    <source>
        <strain evidence="4">8CFCBH1</strain>
    </source>
</reference>
<dbReference type="InterPro" id="IPR026870">
    <property type="entry name" value="Zinc_ribbon_dom"/>
</dbReference>
<dbReference type="Pfam" id="PF13240">
    <property type="entry name" value="Zn_Ribbon_1"/>
    <property type="match status" value="1"/>
</dbReference>
<dbReference type="RefSeq" id="WP_173111353.1">
    <property type="nucleotide sequence ID" value="NZ_AP022829.1"/>
</dbReference>
<evidence type="ECO:0000256" key="1">
    <source>
        <dbReference type="SAM" id="Phobius"/>
    </source>
</evidence>
<keyword evidence="1" id="KW-1133">Transmembrane helix</keyword>
<keyword evidence="1" id="KW-0472">Membrane</keyword>
<protein>
    <recommendedName>
        <fullName evidence="2">Zinc-ribbon domain-containing protein</fullName>
    </recommendedName>
</protein>
<keyword evidence="4" id="KW-1185">Reference proteome</keyword>
<evidence type="ECO:0000313" key="4">
    <source>
        <dbReference type="Proteomes" id="UP000501727"/>
    </source>
</evidence>
<organism evidence="3 4">
    <name type="scientific">Adlercreutzia hattorii</name>
    <dbReference type="NCBI Taxonomy" id="2707299"/>
    <lineage>
        <taxon>Bacteria</taxon>
        <taxon>Bacillati</taxon>
        <taxon>Actinomycetota</taxon>
        <taxon>Coriobacteriia</taxon>
        <taxon>Eggerthellales</taxon>
        <taxon>Eggerthellaceae</taxon>
        <taxon>Adlercreutzia</taxon>
    </lineage>
</organism>
<dbReference type="Proteomes" id="UP000501727">
    <property type="component" value="Chromosome"/>
</dbReference>
<evidence type="ECO:0000313" key="3">
    <source>
        <dbReference type="EMBL" id="BCA87618.1"/>
    </source>
</evidence>
<evidence type="ECO:0000259" key="2">
    <source>
        <dbReference type="Pfam" id="PF13240"/>
    </source>
</evidence>
<sequence length="221" mass="23384">MYCRHCGNRLEEDAAFCEKCGKPIEGAAERAAIPAGCPGGAAEAESAWAGGGYQSYEYARTTVESDLSQVAIDCYGSLGYELTGQQVGAVGNQTTFSFRRSRKVRGKAQLAKIQRVMDDALASISRLGSEKTRAATVRASVLGIAAALVLGAGMCCSMVWDGLMAIGVVVGIVGIAGCVGAYFLYRKTYARESARLNPKIEELYDLLATQCEEAQAILRAG</sequence>
<name>A0A6F8SH68_9ACTN</name>
<feature type="transmembrane region" description="Helical" evidence="1">
    <location>
        <begin position="139"/>
        <end position="160"/>
    </location>
</feature>
<accession>A0A6F8SH68</accession>
<reference evidence="4" key="2">
    <citation type="submission" date="2020-03" db="EMBL/GenBank/DDBJ databases">
        <title>Complete Genome Sequence of Adlercreutzia sp. strain 8CFCBH1 Producing Equol, Isolated from Healthy Japanese Feces.</title>
        <authorList>
            <person name="Ogata Y."/>
            <person name="Sakamoto M."/>
            <person name="Ohkuma M."/>
            <person name="Hattori M."/>
            <person name="Suda W."/>
        </authorList>
    </citation>
    <scope>NUCLEOTIDE SEQUENCE [LARGE SCALE GENOMIC DNA]</scope>
    <source>
        <strain evidence="4">8CFCBH1</strain>
    </source>
</reference>
<feature type="transmembrane region" description="Helical" evidence="1">
    <location>
        <begin position="166"/>
        <end position="185"/>
    </location>
</feature>
<dbReference type="EMBL" id="AP022829">
    <property type="protein sequence ID" value="BCA87618.1"/>
    <property type="molecule type" value="Genomic_DNA"/>
</dbReference>
<dbReference type="AlphaFoldDB" id="A0A6F8SH68"/>
<gene>
    <name evidence="3" type="ORF">ADCFC_01170</name>
</gene>
<dbReference type="KEGG" id="ahat:ADCFC_02370"/>
<proteinExistence type="predicted"/>